<sequence>PFAPVGVSEEYVTNSSIVVKWNEPQPFYGPIISYTIKWNKKSDLDSFNATVESANYTIENLLPYTEYSIQVKARTEAGFGPWSTALIVLTDVGLPSVPTELVATNTTARSILLSWKAPDPANGPSLEYVLSWGVRGSAISQVLVIGTEFLADSLIPHTEYAFQVAAKTSAGLGPNSKRLLVWTKIDVPTQPLNLTAVEVTNTSITIEWESPEYHNGPILAYIIQYFESSNETFNNTGNVIIKETTENNTTLEPLKPNTVYIIQVCARTEAGTGPYSDELEVQTHVGIPGPPREVTTEVNATSIILTWQRPDHVPGTLLDYLLTWGVEGTPESIVIIKNEFLHYDAVGLRPYTAYSFRLAARTEAGAGSAEVISLRTGITTPSVPRELRVIEETDASIFLEWLAPEHPNGPQVGYTVKWRDTANVSDMVGLQETNSTSFNIAGLDPSTNYSMRVVAKTSAGEGPWSSILTASTNEKSSSYNPDLILALVLGTVIPLLLILLITGIIIARRKGACKSREELPKSSQERQIPTISRPTIQLETLQRNPRQLTLHNFEESMNAITRYGTQGFMQEFEDLKKESPNYPSEAAKREDNLTKNRWGDSYLLEYIATQGPLPNTVNDFWTLVWQQSVPVIVMLTQCVERAVKNCEKYWPGTGETKLYGDVQVHTKSENILTSHILRVFVVKHQNQQRHVIHMHFTSWPVSGCPRSPEEFLHFVRLVRMQITDKRPGPILVHCSAGVGRTGTFIAVDRILQHLQQKEDIDVYGTVLDMRRHRSHMVHTADQYIFIYSCIQQFILEKNEAQENIYETIT</sequence>
<evidence type="ECO:0000259" key="13">
    <source>
        <dbReference type="PROSITE" id="PS50853"/>
    </source>
</evidence>
<keyword evidence="2 10" id="KW-0812">Transmembrane</keyword>
<evidence type="ECO:0000256" key="3">
    <source>
        <dbReference type="ARBA" id="ARBA00022729"/>
    </source>
</evidence>
<evidence type="ECO:0000256" key="4">
    <source>
        <dbReference type="ARBA" id="ARBA00022737"/>
    </source>
</evidence>
<evidence type="ECO:0000313" key="15">
    <source>
        <dbReference type="Proteomes" id="UP000887013"/>
    </source>
</evidence>
<protein>
    <submittedName>
        <fullName evidence="14">Receptor-type tyrosine-protein phosphatase O</fullName>
    </submittedName>
</protein>
<evidence type="ECO:0000256" key="6">
    <source>
        <dbReference type="ARBA" id="ARBA00022912"/>
    </source>
</evidence>
<keyword evidence="5" id="KW-0378">Hydrolase</keyword>
<keyword evidence="15" id="KW-1185">Reference proteome</keyword>
<dbReference type="GO" id="GO:0048666">
    <property type="term" value="P:neuron development"/>
    <property type="evidence" value="ECO:0007669"/>
    <property type="project" value="UniProtKB-ARBA"/>
</dbReference>
<keyword evidence="6" id="KW-0904">Protein phosphatase</keyword>
<evidence type="ECO:0000256" key="8">
    <source>
        <dbReference type="ARBA" id="ARBA00023136"/>
    </source>
</evidence>
<feature type="domain" description="Fibronectin type-III" evidence="13">
    <location>
        <begin position="287"/>
        <end position="382"/>
    </location>
</feature>
<dbReference type="CDD" id="cd00063">
    <property type="entry name" value="FN3"/>
    <property type="match status" value="5"/>
</dbReference>
<evidence type="ECO:0000259" key="11">
    <source>
        <dbReference type="PROSITE" id="PS50055"/>
    </source>
</evidence>
<reference evidence="14" key="1">
    <citation type="submission" date="2020-08" db="EMBL/GenBank/DDBJ databases">
        <title>Multicomponent nature underlies the extraordinary mechanical properties of spider dragline silk.</title>
        <authorList>
            <person name="Kono N."/>
            <person name="Nakamura H."/>
            <person name="Mori M."/>
            <person name="Yoshida Y."/>
            <person name="Ohtoshi R."/>
            <person name="Malay A.D."/>
            <person name="Moran D.A.P."/>
            <person name="Tomita M."/>
            <person name="Numata K."/>
            <person name="Arakawa K."/>
        </authorList>
    </citation>
    <scope>NUCLEOTIDE SEQUENCE</scope>
</reference>
<feature type="domain" description="Tyrosine-protein phosphatase" evidence="11">
    <location>
        <begin position="605"/>
        <end position="793"/>
    </location>
</feature>
<feature type="domain" description="Tyrosine specific protein phosphatases" evidence="12">
    <location>
        <begin position="709"/>
        <end position="784"/>
    </location>
</feature>
<feature type="domain" description="Fibronectin type-III" evidence="13">
    <location>
        <begin position="97"/>
        <end position="186"/>
    </location>
</feature>
<dbReference type="AlphaFoldDB" id="A0A8X6PPB9"/>
<dbReference type="InterPro" id="IPR050713">
    <property type="entry name" value="RTP_Phos/Ushers"/>
</dbReference>
<keyword evidence="14" id="KW-0675">Receptor</keyword>
<feature type="non-terminal residue" evidence="14">
    <location>
        <position position="1"/>
    </location>
</feature>
<comment type="caution">
    <text evidence="14">The sequence shown here is derived from an EMBL/GenBank/DDBJ whole genome shotgun (WGS) entry which is preliminary data.</text>
</comment>
<dbReference type="PROSITE" id="PS50056">
    <property type="entry name" value="TYR_PHOSPHATASE_2"/>
    <property type="match status" value="1"/>
</dbReference>
<dbReference type="GO" id="GO:0016020">
    <property type="term" value="C:membrane"/>
    <property type="evidence" value="ECO:0007669"/>
    <property type="project" value="UniProtKB-SubCell"/>
</dbReference>
<dbReference type="InterPro" id="IPR003961">
    <property type="entry name" value="FN3_dom"/>
</dbReference>
<dbReference type="InterPro" id="IPR000387">
    <property type="entry name" value="Tyr_Pase_dom"/>
</dbReference>
<proteinExistence type="predicted"/>
<keyword evidence="3" id="KW-0732">Signal</keyword>
<name>A0A8X6PPB9_NEPPI</name>
<dbReference type="InterPro" id="IPR029021">
    <property type="entry name" value="Prot-tyrosine_phosphatase-like"/>
</dbReference>
<dbReference type="EMBL" id="BMAW01118172">
    <property type="protein sequence ID" value="GFT78377.1"/>
    <property type="molecule type" value="Genomic_DNA"/>
</dbReference>
<evidence type="ECO:0000256" key="10">
    <source>
        <dbReference type="SAM" id="Phobius"/>
    </source>
</evidence>
<dbReference type="Gene3D" id="3.90.190.10">
    <property type="entry name" value="Protein tyrosine phosphatase superfamily"/>
    <property type="match status" value="1"/>
</dbReference>
<dbReference type="InterPro" id="IPR013783">
    <property type="entry name" value="Ig-like_fold"/>
</dbReference>
<keyword evidence="8 10" id="KW-0472">Membrane</keyword>
<accession>A0A8X6PPB9</accession>
<evidence type="ECO:0000256" key="1">
    <source>
        <dbReference type="ARBA" id="ARBA00004167"/>
    </source>
</evidence>
<dbReference type="PANTHER" id="PTHR46957:SF3">
    <property type="entry name" value="CYTOKINE RECEPTOR"/>
    <property type="match status" value="1"/>
</dbReference>
<keyword evidence="9" id="KW-0325">Glycoprotein</keyword>
<evidence type="ECO:0000259" key="12">
    <source>
        <dbReference type="PROSITE" id="PS50056"/>
    </source>
</evidence>
<dbReference type="SUPFAM" id="SSF52799">
    <property type="entry name" value="(Phosphotyrosine protein) phosphatases II"/>
    <property type="match status" value="1"/>
</dbReference>
<evidence type="ECO:0000313" key="14">
    <source>
        <dbReference type="EMBL" id="GFT78377.1"/>
    </source>
</evidence>
<feature type="domain" description="Fibronectin type-III" evidence="13">
    <location>
        <begin position="3"/>
        <end position="93"/>
    </location>
</feature>
<feature type="domain" description="Fibronectin type-III" evidence="13">
    <location>
        <begin position="190"/>
        <end position="286"/>
    </location>
</feature>
<keyword evidence="7 10" id="KW-1133">Transmembrane helix</keyword>
<dbReference type="InterPro" id="IPR016130">
    <property type="entry name" value="Tyr_Pase_AS"/>
</dbReference>
<dbReference type="PANTHER" id="PTHR46957">
    <property type="entry name" value="CYTOKINE RECEPTOR"/>
    <property type="match status" value="1"/>
</dbReference>
<dbReference type="Pfam" id="PF00041">
    <property type="entry name" value="fn3"/>
    <property type="match status" value="5"/>
</dbReference>
<evidence type="ECO:0000256" key="2">
    <source>
        <dbReference type="ARBA" id="ARBA00022692"/>
    </source>
</evidence>
<dbReference type="PROSITE" id="PS00383">
    <property type="entry name" value="TYR_PHOSPHATASE_1"/>
    <property type="match status" value="1"/>
</dbReference>
<gene>
    <name evidence="14" type="primary">PTPRO</name>
    <name evidence="14" type="ORF">NPIL_211311</name>
</gene>
<dbReference type="SUPFAM" id="SSF49265">
    <property type="entry name" value="Fibronectin type III"/>
    <property type="match status" value="3"/>
</dbReference>
<dbReference type="Gene3D" id="2.60.40.10">
    <property type="entry name" value="Immunoglobulins"/>
    <property type="match status" value="5"/>
</dbReference>
<evidence type="ECO:0000256" key="7">
    <source>
        <dbReference type="ARBA" id="ARBA00022989"/>
    </source>
</evidence>
<dbReference type="InterPro" id="IPR003595">
    <property type="entry name" value="Tyr_Pase_cat"/>
</dbReference>
<dbReference type="FunFam" id="2.60.40.10:FF:000028">
    <property type="entry name" value="Neuronal cell adhesion molecule"/>
    <property type="match status" value="1"/>
</dbReference>
<dbReference type="PROSITE" id="PS50055">
    <property type="entry name" value="TYR_PHOSPHATASE_PTP"/>
    <property type="match status" value="1"/>
</dbReference>
<dbReference type="SMART" id="SM00060">
    <property type="entry name" value="FN3"/>
    <property type="match status" value="5"/>
</dbReference>
<comment type="subcellular location">
    <subcellularLocation>
        <location evidence="1">Membrane</location>
        <topology evidence="1">Single-pass membrane protein</topology>
    </subcellularLocation>
</comment>
<dbReference type="SMART" id="SM00404">
    <property type="entry name" value="PTPc_motif"/>
    <property type="match status" value="1"/>
</dbReference>
<dbReference type="PROSITE" id="PS50853">
    <property type="entry name" value="FN3"/>
    <property type="match status" value="5"/>
</dbReference>
<dbReference type="GO" id="GO:0004725">
    <property type="term" value="F:protein tyrosine phosphatase activity"/>
    <property type="evidence" value="ECO:0007669"/>
    <property type="project" value="InterPro"/>
</dbReference>
<dbReference type="PRINTS" id="PR00700">
    <property type="entry name" value="PRTYPHPHTASE"/>
</dbReference>
<organism evidence="14 15">
    <name type="scientific">Nephila pilipes</name>
    <name type="common">Giant wood spider</name>
    <name type="synonym">Nephila maculata</name>
    <dbReference type="NCBI Taxonomy" id="299642"/>
    <lineage>
        <taxon>Eukaryota</taxon>
        <taxon>Metazoa</taxon>
        <taxon>Ecdysozoa</taxon>
        <taxon>Arthropoda</taxon>
        <taxon>Chelicerata</taxon>
        <taxon>Arachnida</taxon>
        <taxon>Araneae</taxon>
        <taxon>Araneomorphae</taxon>
        <taxon>Entelegynae</taxon>
        <taxon>Araneoidea</taxon>
        <taxon>Nephilidae</taxon>
        <taxon>Nephila</taxon>
    </lineage>
</organism>
<dbReference type="Proteomes" id="UP000887013">
    <property type="component" value="Unassembled WGS sequence"/>
</dbReference>
<feature type="transmembrane region" description="Helical" evidence="10">
    <location>
        <begin position="483"/>
        <end position="507"/>
    </location>
</feature>
<dbReference type="PRINTS" id="PR00014">
    <property type="entry name" value="FNTYPEIII"/>
</dbReference>
<keyword evidence="4" id="KW-0677">Repeat</keyword>
<evidence type="ECO:0000256" key="9">
    <source>
        <dbReference type="ARBA" id="ARBA00023180"/>
    </source>
</evidence>
<evidence type="ECO:0000256" key="5">
    <source>
        <dbReference type="ARBA" id="ARBA00022801"/>
    </source>
</evidence>
<dbReference type="SMART" id="SM00194">
    <property type="entry name" value="PTPc"/>
    <property type="match status" value="1"/>
</dbReference>
<dbReference type="InterPro" id="IPR036116">
    <property type="entry name" value="FN3_sf"/>
</dbReference>
<feature type="domain" description="Fibronectin type-III" evidence="13">
    <location>
        <begin position="383"/>
        <end position="475"/>
    </location>
</feature>
<dbReference type="Pfam" id="PF00102">
    <property type="entry name" value="Y_phosphatase"/>
    <property type="match status" value="1"/>
</dbReference>
<dbReference type="OrthoDB" id="6430956at2759"/>
<dbReference type="InterPro" id="IPR000242">
    <property type="entry name" value="PTP_cat"/>
</dbReference>